<accession>Q16F74</accession>
<protein>
    <submittedName>
        <fullName evidence="1">AAEL014875-PA</fullName>
    </submittedName>
</protein>
<reference evidence="1" key="3">
    <citation type="submission" date="2012-09" db="EMBL/GenBank/DDBJ databases">
        <authorList>
            <consortium name="VectorBase"/>
        </authorList>
    </citation>
    <scope>NUCLEOTIDE SEQUENCE</scope>
    <source>
        <strain evidence="1">Liverpool</strain>
    </source>
</reference>
<dbReference type="PaxDb" id="7159-AAEL014875-PA"/>
<reference evidence="1" key="2">
    <citation type="journal article" date="2007" name="Science">
        <title>Genome sequence of Aedes aegypti, a major arbovirus vector.</title>
        <authorList>
            <person name="Nene V."/>
            <person name="Wortman J.R."/>
            <person name="Lawson D."/>
            <person name="Haas B."/>
            <person name="Kodira C."/>
            <person name="Tu Z.J."/>
            <person name="Loftus B."/>
            <person name="Xi Z."/>
            <person name="Megy K."/>
            <person name="Grabherr M."/>
            <person name="Ren Q."/>
            <person name="Zdobnov E.M."/>
            <person name="Lobo N.F."/>
            <person name="Campbell K.S."/>
            <person name="Brown S.E."/>
            <person name="Bonaldo M.F."/>
            <person name="Zhu J."/>
            <person name="Sinkins S.P."/>
            <person name="Hogenkamp D.G."/>
            <person name="Amedeo P."/>
            <person name="Arensburger P."/>
            <person name="Atkinson P.W."/>
            <person name="Bidwell S."/>
            <person name="Biedler J."/>
            <person name="Birney E."/>
            <person name="Bruggner R.V."/>
            <person name="Costas J."/>
            <person name="Coy M.R."/>
            <person name="Crabtree J."/>
            <person name="Crawford M."/>
            <person name="Debruyn B."/>
            <person name="Decaprio D."/>
            <person name="Eiglmeier K."/>
            <person name="Eisenstadt E."/>
            <person name="El-Dorry H."/>
            <person name="Gelbart W.M."/>
            <person name="Gomes S.L."/>
            <person name="Hammond M."/>
            <person name="Hannick L.I."/>
            <person name="Hogan J.R."/>
            <person name="Holmes M.H."/>
            <person name="Jaffe D."/>
            <person name="Johnston J.S."/>
            <person name="Kennedy R.C."/>
            <person name="Koo H."/>
            <person name="Kravitz S."/>
            <person name="Kriventseva E.V."/>
            <person name="Kulp D."/>
            <person name="Labutti K."/>
            <person name="Lee E."/>
            <person name="Li S."/>
            <person name="Lovin D.D."/>
            <person name="Mao C."/>
            <person name="Mauceli E."/>
            <person name="Menck C.F."/>
            <person name="Miller J.R."/>
            <person name="Montgomery P."/>
            <person name="Mori A."/>
            <person name="Nascimento A.L."/>
            <person name="Naveira H.F."/>
            <person name="Nusbaum C."/>
            <person name="O'leary S."/>
            <person name="Orvis J."/>
            <person name="Pertea M."/>
            <person name="Quesneville H."/>
            <person name="Reidenbach K.R."/>
            <person name="Rogers Y.H."/>
            <person name="Roth C.W."/>
            <person name="Schneider J.R."/>
            <person name="Schatz M."/>
            <person name="Shumway M."/>
            <person name="Stanke M."/>
            <person name="Stinson E.O."/>
            <person name="Tubio J.M."/>
            <person name="Vanzee J.P."/>
            <person name="Verjovski-Almeida S."/>
            <person name="Werner D."/>
            <person name="White O."/>
            <person name="Wyder S."/>
            <person name="Zeng Q."/>
            <person name="Zhao Q."/>
            <person name="Zhao Y."/>
            <person name="Hill C.A."/>
            <person name="Raikhel A.S."/>
            <person name="Soares M.B."/>
            <person name="Knudson D.L."/>
            <person name="Lee N.H."/>
            <person name="Galagan J."/>
            <person name="Salzberg S.L."/>
            <person name="Paulsen I.T."/>
            <person name="Dimopoulos G."/>
            <person name="Collins F.H."/>
            <person name="Birren B."/>
            <person name="Fraser-Liggett C.M."/>
            <person name="Severson D.W."/>
        </authorList>
    </citation>
    <scope>NUCLEOTIDE SEQUENCE [LARGE SCALE GENOMIC DNA]</scope>
    <source>
        <strain evidence="1">Liverpool</strain>
    </source>
</reference>
<name>Q16F74_AEDAE</name>
<evidence type="ECO:0000313" key="2">
    <source>
        <dbReference type="Proteomes" id="UP000682892"/>
    </source>
</evidence>
<dbReference type="Proteomes" id="UP000682892">
    <property type="component" value="Unassembled WGS sequence"/>
</dbReference>
<evidence type="ECO:0000313" key="1">
    <source>
        <dbReference type="EMBL" id="EAT32884.1"/>
    </source>
</evidence>
<reference evidence="1" key="1">
    <citation type="submission" date="2005-10" db="EMBL/GenBank/DDBJ databases">
        <authorList>
            <person name="Loftus B.J."/>
            <person name="Nene V.M."/>
            <person name="Hannick L.I."/>
            <person name="Bidwell S."/>
            <person name="Haas B."/>
            <person name="Amedeo P."/>
            <person name="Orvis J."/>
            <person name="Wortman J.R."/>
            <person name="White O.R."/>
            <person name="Salzberg S."/>
            <person name="Shumway M."/>
            <person name="Koo H."/>
            <person name="Zhao Y."/>
            <person name="Holmes M."/>
            <person name="Miller J."/>
            <person name="Schatz M."/>
            <person name="Pop M."/>
            <person name="Pai G."/>
            <person name="Utterback T."/>
            <person name="Rogers Y.-H."/>
            <person name="Kravitz S."/>
            <person name="Fraser C.M."/>
        </authorList>
    </citation>
    <scope>NUCLEOTIDE SEQUENCE</scope>
    <source>
        <strain evidence="1">Liverpool</strain>
    </source>
</reference>
<gene>
    <name evidence="1" type="ORF">AaeL_AAEL014875</name>
</gene>
<organism evidence="1 2">
    <name type="scientific">Aedes aegypti</name>
    <name type="common">Yellowfever mosquito</name>
    <name type="synonym">Culex aegypti</name>
    <dbReference type="NCBI Taxonomy" id="7159"/>
    <lineage>
        <taxon>Eukaryota</taxon>
        <taxon>Metazoa</taxon>
        <taxon>Ecdysozoa</taxon>
        <taxon>Arthropoda</taxon>
        <taxon>Hexapoda</taxon>
        <taxon>Insecta</taxon>
        <taxon>Pterygota</taxon>
        <taxon>Neoptera</taxon>
        <taxon>Endopterygota</taxon>
        <taxon>Diptera</taxon>
        <taxon>Nematocera</taxon>
        <taxon>Culicoidea</taxon>
        <taxon>Culicidae</taxon>
        <taxon>Culicinae</taxon>
        <taxon>Aedini</taxon>
        <taxon>Aedes</taxon>
        <taxon>Stegomyia</taxon>
    </lineage>
</organism>
<dbReference type="HOGENOM" id="CLU_2962754_0_0_1"/>
<dbReference type="AlphaFoldDB" id="Q16F74"/>
<dbReference type="EMBL" id="CH478501">
    <property type="protein sequence ID" value="EAT32884.1"/>
    <property type="molecule type" value="Genomic_DNA"/>
</dbReference>
<sequence>MLLFDYGYCSSIQRSALELRVTTLSRHGFSHEISVSSLAMFNGMCESSPRMLSSNTVRV</sequence>
<proteinExistence type="predicted"/>